<evidence type="ECO:0000256" key="7">
    <source>
        <dbReference type="SAM" id="MobiDB-lite"/>
    </source>
</evidence>
<dbReference type="InterPro" id="IPR029058">
    <property type="entry name" value="AB_hydrolase_fold"/>
</dbReference>
<dbReference type="InterPro" id="IPR027417">
    <property type="entry name" value="P-loop_NTPase"/>
</dbReference>
<evidence type="ECO:0000259" key="8">
    <source>
        <dbReference type="Pfam" id="PF00931"/>
    </source>
</evidence>
<dbReference type="EMBL" id="KE148156">
    <property type="protein sequence ID" value="EPE05467.1"/>
    <property type="molecule type" value="Genomic_DNA"/>
</dbReference>
<dbReference type="OMA" id="KQAINIC"/>
<gene>
    <name evidence="9" type="ORF">F503_02206</name>
</gene>
<dbReference type="Gene3D" id="3.40.50.1820">
    <property type="entry name" value="alpha/beta hydrolase"/>
    <property type="match status" value="1"/>
</dbReference>
<evidence type="ECO:0000256" key="4">
    <source>
        <dbReference type="ARBA" id="ARBA00022824"/>
    </source>
</evidence>
<protein>
    <submittedName>
        <fullName evidence="9">Kinesin light chain</fullName>
    </submittedName>
</protein>
<dbReference type="PANTHER" id="PTHR48182:SF2">
    <property type="entry name" value="PROTEIN SERAC1"/>
    <property type="match status" value="1"/>
</dbReference>
<feature type="compositionally biased region" description="Polar residues" evidence="7">
    <location>
        <begin position="393"/>
        <end position="403"/>
    </location>
</feature>
<evidence type="ECO:0000313" key="9">
    <source>
        <dbReference type="EMBL" id="EPE05467.1"/>
    </source>
</evidence>
<feature type="region of interest" description="Disordered" evidence="7">
    <location>
        <begin position="309"/>
        <end position="403"/>
    </location>
</feature>
<comment type="subcellular location">
    <subcellularLocation>
        <location evidence="2">Endoplasmic reticulum</location>
    </subcellularLocation>
    <subcellularLocation>
        <location evidence="3">Membrane</location>
    </subcellularLocation>
    <subcellularLocation>
        <location evidence="1">Mitochondrion</location>
    </subcellularLocation>
</comment>
<dbReference type="InterPro" id="IPR052374">
    <property type="entry name" value="SERAC1"/>
</dbReference>
<dbReference type="PANTHER" id="PTHR48182">
    <property type="entry name" value="PROTEIN SERAC1"/>
    <property type="match status" value="1"/>
</dbReference>
<dbReference type="Proteomes" id="UP000016923">
    <property type="component" value="Unassembled WGS sequence"/>
</dbReference>
<dbReference type="Pfam" id="PF00931">
    <property type="entry name" value="NB-ARC"/>
    <property type="match status" value="1"/>
</dbReference>
<accession>S3BY40</accession>
<evidence type="ECO:0000256" key="3">
    <source>
        <dbReference type="ARBA" id="ARBA00004370"/>
    </source>
</evidence>
<sequence>MASSSRSPEYRHGLKVWRAPPSPNLDICFIHGLNGDRDKTWTAKNDETPWPERFLAQSFAHARLLTYGYDSEVLPSGTASTGTLRTIADGLNRSLKDNRELAQLPALPIVFVAHSLGGLVCKRATYRSFHNKDPKIKAIASCLLGIIFMGTPHTGSFYANIFSPLVSGISFFKSAGKPLLKALTKDSETATDLNEDFVGVVDLVDKTTNIFCFFEGKPKRGVKHLIVNRASATFSQWPSQMINSDHSNMVKFQSDADPDFQFLCGVLRDFLRSERAKSFSSLQPPVMVPPAFEALFQSSTHILEALVPQPTASPTGNGHHFQSQHSQDLSHTAGSQLSIRDVGQQPSSEDDSSTISDQDSVTSHRNNPPIRPSTPPLPLSTSTPNTSYPHTLPMQSNAVTTPADTRPLPIFDLYFSKNRNFIGREDTLENLQSLFFDEGYNTVALSGLGGIGKTQVANAFAYWVKESKPDNSVIWLPTVTRAAFEEAYSKVAKMLSIKVEDKRDLLIDVRNYINDDKTRPWFIIIDNADDPKLLCDKKSPNTLDWYFPNGDHVRTLVTTRNKIVARTLADETIELVAFGPEHAVEMARRLLCQKWQILASDESSLHQLLQELEFLPLAISQAMAYMHRTNTPAHDYLQLLRETDSSRVDLLGDEQPDRSRYKESAHAVATTWLVSFEHIQNTNPDAVIIFEFLSQVLPKSVPLSMLPMIGSKAATAKAINDLQAYNFIGAGGSPELGRQEWQI</sequence>
<dbReference type="AlphaFoldDB" id="S3BY40"/>
<dbReference type="HOGENOM" id="CLU_000288_125_13_1"/>
<reference evidence="9 10" key="1">
    <citation type="journal article" date="2013" name="BMC Genomics">
        <title>The genome and transcriptome of the pine saprophyte Ophiostoma piceae, and a comparison with the bark beetle-associated pine pathogen Grosmannia clavigera.</title>
        <authorList>
            <person name="Haridas S."/>
            <person name="Wang Y."/>
            <person name="Lim L."/>
            <person name="Massoumi Alamouti S."/>
            <person name="Jackman S."/>
            <person name="Docking R."/>
            <person name="Robertson G."/>
            <person name="Birol I."/>
            <person name="Bohlmann J."/>
            <person name="Breuil C."/>
        </authorList>
    </citation>
    <scope>NUCLEOTIDE SEQUENCE [LARGE SCALE GENOMIC DNA]</scope>
    <source>
        <strain evidence="9 10">UAMH 11346</strain>
    </source>
</reference>
<dbReference type="VEuPathDB" id="FungiDB:F503_02206"/>
<keyword evidence="4" id="KW-0256">Endoplasmic reticulum</keyword>
<dbReference type="eggNOG" id="KOG2029">
    <property type="taxonomic scope" value="Eukaryota"/>
</dbReference>
<dbReference type="SUPFAM" id="SSF53474">
    <property type="entry name" value="alpha/beta-Hydrolases"/>
    <property type="match status" value="1"/>
</dbReference>
<dbReference type="SUPFAM" id="SSF52540">
    <property type="entry name" value="P-loop containing nucleoside triphosphate hydrolases"/>
    <property type="match status" value="1"/>
</dbReference>
<dbReference type="GO" id="GO:0043531">
    <property type="term" value="F:ADP binding"/>
    <property type="evidence" value="ECO:0007669"/>
    <property type="project" value="InterPro"/>
</dbReference>
<evidence type="ECO:0000256" key="6">
    <source>
        <dbReference type="ARBA" id="ARBA00023136"/>
    </source>
</evidence>
<feature type="domain" description="NB-ARC" evidence="8">
    <location>
        <begin position="425"/>
        <end position="587"/>
    </location>
</feature>
<dbReference type="InterPro" id="IPR002182">
    <property type="entry name" value="NB-ARC"/>
</dbReference>
<evidence type="ECO:0000256" key="1">
    <source>
        <dbReference type="ARBA" id="ARBA00004173"/>
    </source>
</evidence>
<dbReference type="GO" id="GO:0005783">
    <property type="term" value="C:endoplasmic reticulum"/>
    <property type="evidence" value="ECO:0007669"/>
    <property type="project" value="UniProtKB-SubCell"/>
</dbReference>
<keyword evidence="6" id="KW-0472">Membrane</keyword>
<evidence type="ECO:0000256" key="5">
    <source>
        <dbReference type="ARBA" id="ARBA00023128"/>
    </source>
</evidence>
<dbReference type="GO" id="GO:0016020">
    <property type="term" value="C:membrane"/>
    <property type="evidence" value="ECO:0007669"/>
    <property type="project" value="UniProtKB-SubCell"/>
</dbReference>
<name>S3BY40_OPHP1</name>
<keyword evidence="5" id="KW-0496">Mitochondrion</keyword>
<feature type="compositionally biased region" description="Polar residues" evidence="7">
    <location>
        <begin position="353"/>
        <end position="364"/>
    </location>
</feature>
<feature type="compositionally biased region" description="Polar residues" evidence="7">
    <location>
        <begin position="310"/>
        <end position="338"/>
    </location>
</feature>
<keyword evidence="10" id="KW-1185">Reference proteome</keyword>
<dbReference type="Gene3D" id="3.40.50.300">
    <property type="entry name" value="P-loop containing nucleotide triphosphate hydrolases"/>
    <property type="match status" value="1"/>
</dbReference>
<proteinExistence type="predicted"/>
<feature type="compositionally biased region" description="Pro residues" evidence="7">
    <location>
        <begin position="369"/>
        <end position="378"/>
    </location>
</feature>
<evidence type="ECO:0000313" key="10">
    <source>
        <dbReference type="Proteomes" id="UP000016923"/>
    </source>
</evidence>
<evidence type="ECO:0000256" key="2">
    <source>
        <dbReference type="ARBA" id="ARBA00004240"/>
    </source>
</evidence>
<organism evidence="9 10">
    <name type="scientific">Ophiostoma piceae (strain UAMH 11346)</name>
    <name type="common">Sap stain fungus</name>
    <dbReference type="NCBI Taxonomy" id="1262450"/>
    <lineage>
        <taxon>Eukaryota</taxon>
        <taxon>Fungi</taxon>
        <taxon>Dikarya</taxon>
        <taxon>Ascomycota</taxon>
        <taxon>Pezizomycotina</taxon>
        <taxon>Sordariomycetes</taxon>
        <taxon>Sordariomycetidae</taxon>
        <taxon>Ophiostomatales</taxon>
        <taxon>Ophiostomataceae</taxon>
        <taxon>Ophiostoma</taxon>
    </lineage>
</organism>
<dbReference type="GO" id="GO:0005739">
    <property type="term" value="C:mitochondrion"/>
    <property type="evidence" value="ECO:0007669"/>
    <property type="project" value="UniProtKB-SubCell"/>
</dbReference>
<dbReference type="OrthoDB" id="7464126at2759"/>